<dbReference type="SUPFAM" id="SSF47413">
    <property type="entry name" value="lambda repressor-like DNA-binding domains"/>
    <property type="match status" value="1"/>
</dbReference>
<protein>
    <submittedName>
        <fullName evidence="2">Anaerobic benzoate catabolism transcriptional regulator</fullName>
    </submittedName>
</protein>
<organism evidence="2 3">
    <name type="scientific">Roseimaritima multifibrata</name>
    <dbReference type="NCBI Taxonomy" id="1930274"/>
    <lineage>
        <taxon>Bacteria</taxon>
        <taxon>Pseudomonadati</taxon>
        <taxon>Planctomycetota</taxon>
        <taxon>Planctomycetia</taxon>
        <taxon>Pirellulales</taxon>
        <taxon>Pirellulaceae</taxon>
        <taxon>Roseimaritima</taxon>
    </lineage>
</organism>
<evidence type="ECO:0000313" key="3">
    <source>
        <dbReference type="Proteomes" id="UP000320672"/>
    </source>
</evidence>
<evidence type="ECO:0000313" key="2">
    <source>
        <dbReference type="EMBL" id="QDS92299.1"/>
    </source>
</evidence>
<reference evidence="2 3" key="1">
    <citation type="submission" date="2019-02" db="EMBL/GenBank/DDBJ databases">
        <title>Deep-cultivation of Planctomycetes and their phenomic and genomic characterization uncovers novel biology.</title>
        <authorList>
            <person name="Wiegand S."/>
            <person name="Jogler M."/>
            <person name="Boedeker C."/>
            <person name="Pinto D."/>
            <person name="Vollmers J."/>
            <person name="Rivas-Marin E."/>
            <person name="Kohn T."/>
            <person name="Peeters S.H."/>
            <person name="Heuer A."/>
            <person name="Rast P."/>
            <person name="Oberbeckmann S."/>
            <person name="Bunk B."/>
            <person name="Jeske O."/>
            <person name="Meyerdierks A."/>
            <person name="Storesund J.E."/>
            <person name="Kallscheuer N."/>
            <person name="Luecker S."/>
            <person name="Lage O.M."/>
            <person name="Pohl T."/>
            <person name="Merkel B.J."/>
            <person name="Hornburger P."/>
            <person name="Mueller R.-W."/>
            <person name="Bruemmer F."/>
            <person name="Labrenz M."/>
            <person name="Spormann A.M."/>
            <person name="Op den Camp H."/>
            <person name="Overmann J."/>
            <person name="Amann R."/>
            <person name="Jetten M.S.M."/>
            <person name="Mascher T."/>
            <person name="Medema M.H."/>
            <person name="Devos D.P."/>
            <person name="Kaster A.-K."/>
            <person name="Ovreas L."/>
            <person name="Rohde M."/>
            <person name="Galperin M.Y."/>
            <person name="Jogler C."/>
        </authorList>
    </citation>
    <scope>NUCLEOTIDE SEQUENCE [LARGE SCALE GENOMIC DNA]</scope>
    <source>
        <strain evidence="2 3">FF011L</strain>
    </source>
</reference>
<dbReference type="KEGG" id="rml:FF011L_10410"/>
<sequence length="169" mass="18800">MGLNEKPSVGGRTAKTGPPHRITQVREAQSVTLRTIARRCGVSVRQLKLEETGQVDLRLSDLQRWAQALEVPLHDLLCEPSDNLTTSVAQRAQLIRIMKTVAALRNEAESSSQQRMADRLREQLLEIMPELSTVTGWPRDGARRTGPLGRIVECPISLDGFDTNHDSLL</sequence>
<dbReference type="OrthoDB" id="276462at2"/>
<dbReference type="Proteomes" id="UP000320672">
    <property type="component" value="Chromosome"/>
</dbReference>
<dbReference type="InterPro" id="IPR001387">
    <property type="entry name" value="Cro/C1-type_HTH"/>
</dbReference>
<dbReference type="SMART" id="SM00530">
    <property type="entry name" value="HTH_XRE"/>
    <property type="match status" value="1"/>
</dbReference>
<proteinExistence type="predicted"/>
<dbReference type="GO" id="GO:0003677">
    <property type="term" value="F:DNA binding"/>
    <property type="evidence" value="ECO:0007669"/>
    <property type="project" value="InterPro"/>
</dbReference>
<dbReference type="PROSITE" id="PS50943">
    <property type="entry name" value="HTH_CROC1"/>
    <property type="match status" value="1"/>
</dbReference>
<feature type="domain" description="HTH cro/C1-type" evidence="1">
    <location>
        <begin position="22"/>
        <end position="76"/>
    </location>
</feature>
<dbReference type="AlphaFoldDB" id="A0A517MBM2"/>
<keyword evidence="3" id="KW-1185">Reference proteome</keyword>
<name>A0A517MBM2_9BACT</name>
<dbReference type="EMBL" id="CP036262">
    <property type="protein sequence ID" value="QDS92299.1"/>
    <property type="molecule type" value="Genomic_DNA"/>
</dbReference>
<dbReference type="InterPro" id="IPR010982">
    <property type="entry name" value="Lambda_DNA-bd_dom_sf"/>
</dbReference>
<dbReference type="Gene3D" id="1.10.260.40">
    <property type="entry name" value="lambda repressor-like DNA-binding domains"/>
    <property type="match status" value="1"/>
</dbReference>
<evidence type="ECO:0000259" key="1">
    <source>
        <dbReference type="PROSITE" id="PS50943"/>
    </source>
</evidence>
<dbReference type="CDD" id="cd00093">
    <property type="entry name" value="HTH_XRE"/>
    <property type="match status" value="1"/>
</dbReference>
<accession>A0A517MBM2</accession>
<dbReference type="RefSeq" id="WP_145350583.1">
    <property type="nucleotide sequence ID" value="NZ_CP036262.1"/>
</dbReference>
<gene>
    <name evidence="2" type="ORF">FF011L_10410</name>
</gene>
<dbReference type="Pfam" id="PF01381">
    <property type="entry name" value="HTH_3"/>
    <property type="match status" value="1"/>
</dbReference>